<keyword evidence="13" id="KW-0479">Metal-binding</keyword>
<evidence type="ECO:0000256" key="1">
    <source>
        <dbReference type="ARBA" id="ARBA00001342"/>
    </source>
</evidence>
<gene>
    <name evidence="14" type="ORF">EV378_4959</name>
</gene>
<evidence type="ECO:0000256" key="11">
    <source>
        <dbReference type="ARBA" id="ARBA00032305"/>
    </source>
</evidence>
<feature type="binding site" evidence="13">
    <location>
        <position position="103"/>
    </location>
    <ligand>
        <name>substrate</name>
    </ligand>
</feature>
<comment type="similarity">
    <text evidence="3">Belongs to the class II aldolase/RraA-like family.</text>
</comment>
<keyword evidence="15" id="KW-1185">Reference proteome</keyword>
<feature type="binding site" evidence="13">
    <location>
        <position position="104"/>
    </location>
    <ligand>
        <name>Mg(2+)</name>
        <dbReference type="ChEBI" id="CHEBI:18420"/>
    </ligand>
</feature>
<evidence type="ECO:0000256" key="9">
    <source>
        <dbReference type="ARBA" id="ARBA00029596"/>
    </source>
</evidence>
<evidence type="ECO:0000256" key="12">
    <source>
        <dbReference type="ARBA" id="ARBA00047973"/>
    </source>
</evidence>
<dbReference type="EC" id="4.1.3.17" evidence="5"/>
<accession>A0A4R1HL17</accession>
<evidence type="ECO:0000256" key="2">
    <source>
        <dbReference type="ARBA" id="ARBA00001968"/>
    </source>
</evidence>
<dbReference type="OrthoDB" id="943692at2"/>
<comment type="caution">
    <text evidence="14">The sequence shown here is derived from an EMBL/GenBank/DDBJ whole genome shotgun (WGS) entry which is preliminary data.</text>
</comment>
<protein>
    <recommendedName>
        <fullName evidence="7">Putative 4-hydroxy-4-methyl-2-oxoglutarate aldolase</fullName>
        <ecNumber evidence="6">4.1.1.112</ecNumber>
        <ecNumber evidence="5">4.1.3.17</ecNumber>
    </recommendedName>
    <alternativeName>
        <fullName evidence="11">Oxaloacetate decarboxylase</fullName>
    </alternativeName>
    <alternativeName>
        <fullName evidence="9">Regulator of ribonuclease activity homolog</fullName>
    </alternativeName>
    <alternativeName>
        <fullName evidence="10">RraA-like protein</fullName>
    </alternativeName>
</protein>
<dbReference type="RefSeq" id="WP_132429795.1">
    <property type="nucleotide sequence ID" value="NZ_SMFZ01000002.1"/>
</dbReference>
<comment type="cofactor">
    <cofactor evidence="13">
        <name>Mg(2+)</name>
        <dbReference type="ChEBI" id="CHEBI:18420"/>
    </cofactor>
</comment>
<organism evidence="14 15">
    <name type="scientific">Pseudonocardia endophytica</name>
    <dbReference type="NCBI Taxonomy" id="401976"/>
    <lineage>
        <taxon>Bacteria</taxon>
        <taxon>Bacillati</taxon>
        <taxon>Actinomycetota</taxon>
        <taxon>Actinomycetes</taxon>
        <taxon>Pseudonocardiales</taxon>
        <taxon>Pseudonocardiaceae</taxon>
        <taxon>Pseudonocardia</taxon>
    </lineage>
</organism>
<comment type="cofactor">
    <cofactor evidence="2">
        <name>a divalent metal cation</name>
        <dbReference type="ChEBI" id="CHEBI:60240"/>
    </cofactor>
</comment>
<keyword evidence="13" id="KW-0460">Magnesium</keyword>
<dbReference type="CDD" id="cd16841">
    <property type="entry name" value="RraA_family"/>
    <property type="match status" value="1"/>
</dbReference>
<evidence type="ECO:0000256" key="8">
    <source>
        <dbReference type="ARBA" id="ARBA00025046"/>
    </source>
</evidence>
<dbReference type="GO" id="GO:0047443">
    <property type="term" value="F:4-hydroxy-4-methyl-2-oxoglutarate aldolase activity"/>
    <property type="evidence" value="ECO:0007669"/>
    <property type="project" value="UniProtKB-EC"/>
</dbReference>
<dbReference type="PANTHER" id="PTHR33254">
    <property type="entry name" value="4-HYDROXY-4-METHYL-2-OXOGLUTARATE ALDOLASE 3-RELATED"/>
    <property type="match status" value="1"/>
</dbReference>
<reference evidence="14 15" key="1">
    <citation type="submission" date="2019-03" db="EMBL/GenBank/DDBJ databases">
        <title>Sequencing the genomes of 1000 actinobacteria strains.</title>
        <authorList>
            <person name="Klenk H.-P."/>
        </authorList>
    </citation>
    <scope>NUCLEOTIDE SEQUENCE [LARGE SCALE GENOMIC DNA]</scope>
    <source>
        <strain evidence="14 15">DSM 44969</strain>
    </source>
</reference>
<dbReference type="SUPFAM" id="SSF89562">
    <property type="entry name" value="RraA-like"/>
    <property type="match status" value="1"/>
</dbReference>
<evidence type="ECO:0000313" key="14">
    <source>
        <dbReference type="EMBL" id="TCK20990.1"/>
    </source>
</evidence>
<comment type="function">
    <text evidence="8">Catalyzes the aldol cleavage of 4-hydroxy-4-methyl-2-oxoglutarate (HMG) into 2 molecules of pyruvate. Also contains a secondary oxaloacetate (OAA) decarboxylase activity due to the common pyruvate enolate transition state formed following C-C bond cleavage in the retro-aldol and decarboxylation reactions.</text>
</comment>
<dbReference type="AlphaFoldDB" id="A0A4R1HL17"/>
<dbReference type="EMBL" id="SMFZ01000002">
    <property type="protein sequence ID" value="TCK20990.1"/>
    <property type="molecule type" value="Genomic_DNA"/>
</dbReference>
<dbReference type="PANTHER" id="PTHR33254:SF4">
    <property type="entry name" value="4-HYDROXY-4-METHYL-2-OXOGLUTARATE ALDOLASE 3-RELATED"/>
    <property type="match status" value="1"/>
</dbReference>
<evidence type="ECO:0000256" key="5">
    <source>
        <dbReference type="ARBA" id="ARBA00012213"/>
    </source>
</evidence>
<evidence type="ECO:0000256" key="3">
    <source>
        <dbReference type="ARBA" id="ARBA00008621"/>
    </source>
</evidence>
<comment type="subunit">
    <text evidence="4">Homotrimer.</text>
</comment>
<dbReference type="GO" id="GO:0046872">
    <property type="term" value="F:metal ion binding"/>
    <property type="evidence" value="ECO:0007669"/>
    <property type="project" value="UniProtKB-KW"/>
</dbReference>
<evidence type="ECO:0000313" key="15">
    <source>
        <dbReference type="Proteomes" id="UP000295560"/>
    </source>
</evidence>
<dbReference type="GO" id="GO:0008948">
    <property type="term" value="F:oxaloacetate decarboxylase activity"/>
    <property type="evidence" value="ECO:0007669"/>
    <property type="project" value="UniProtKB-EC"/>
</dbReference>
<proteinExistence type="inferred from homology"/>
<evidence type="ECO:0000256" key="7">
    <source>
        <dbReference type="ARBA" id="ARBA00016549"/>
    </source>
</evidence>
<dbReference type="Pfam" id="PF03737">
    <property type="entry name" value="RraA-like"/>
    <property type="match status" value="1"/>
</dbReference>
<dbReference type="Proteomes" id="UP000295560">
    <property type="component" value="Unassembled WGS sequence"/>
</dbReference>
<dbReference type="Gene3D" id="3.50.30.40">
    <property type="entry name" value="Ribonuclease E inhibitor RraA/RraA-like"/>
    <property type="match status" value="1"/>
</dbReference>
<evidence type="ECO:0000256" key="4">
    <source>
        <dbReference type="ARBA" id="ARBA00011233"/>
    </source>
</evidence>
<dbReference type="InterPro" id="IPR036704">
    <property type="entry name" value="RraA/RraA-like_sf"/>
</dbReference>
<name>A0A4R1HL17_PSEEN</name>
<sequence>MTDLIERLRAVQVSSLCDADKAMPVVVSEVRAMLPGLPMVGPAVTVVCHDDHLPMFAALRAAEPGSVLVVACDGHRRAVSGELFATEARRRGLAGIVVDGYVRDMRGLRTIGLPVFARGTCPASGTTRDPGTVGTDVVVGGVPVSPGDLVAGDDDGVIIAPAGRLEAALPGAEEIERAERALLDAMAAGRELHGLTTVDEHVAALAAGRDSSLGFLV</sequence>
<dbReference type="EC" id="4.1.1.112" evidence="6"/>
<comment type="catalytic activity">
    <reaction evidence="1">
        <text>4-hydroxy-4-methyl-2-oxoglutarate = 2 pyruvate</text>
        <dbReference type="Rhea" id="RHEA:22748"/>
        <dbReference type="ChEBI" id="CHEBI:15361"/>
        <dbReference type="ChEBI" id="CHEBI:58276"/>
        <dbReference type="EC" id="4.1.3.17"/>
    </reaction>
</comment>
<evidence type="ECO:0000256" key="10">
    <source>
        <dbReference type="ARBA" id="ARBA00030169"/>
    </source>
</evidence>
<evidence type="ECO:0000256" key="13">
    <source>
        <dbReference type="PIRSR" id="PIRSR605493-1"/>
    </source>
</evidence>
<comment type="catalytic activity">
    <reaction evidence="12">
        <text>oxaloacetate + H(+) = pyruvate + CO2</text>
        <dbReference type="Rhea" id="RHEA:15641"/>
        <dbReference type="ChEBI" id="CHEBI:15361"/>
        <dbReference type="ChEBI" id="CHEBI:15378"/>
        <dbReference type="ChEBI" id="CHEBI:16452"/>
        <dbReference type="ChEBI" id="CHEBI:16526"/>
        <dbReference type="EC" id="4.1.1.112"/>
    </reaction>
</comment>
<dbReference type="InterPro" id="IPR005493">
    <property type="entry name" value="RraA/RraA-like"/>
</dbReference>
<evidence type="ECO:0000256" key="6">
    <source>
        <dbReference type="ARBA" id="ARBA00012947"/>
    </source>
</evidence>